<comment type="caution">
    <text evidence="10">The sequence shown here is derived from an EMBL/GenBank/DDBJ whole genome shotgun (WGS) entry which is preliminary data.</text>
</comment>
<evidence type="ECO:0000313" key="9">
    <source>
        <dbReference type="EMBL" id="ORX68060.1"/>
    </source>
</evidence>
<dbReference type="EC" id="1.8.1.8" evidence="1"/>
<dbReference type="OrthoDB" id="409136at2759"/>
<dbReference type="Gene3D" id="3.40.30.10">
    <property type="entry name" value="Glutaredoxin"/>
    <property type="match status" value="1"/>
</dbReference>
<protein>
    <recommendedName>
        <fullName evidence="1">protein-disulfide reductase</fullName>
        <ecNumber evidence="1">1.8.1.8</ecNumber>
    </recommendedName>
</protein>
<dbReference type="InParanoid" id="A0A1Y1XVT0"/>
<keyword evidence="2" id="KW-0677">Repeat</keyword>
<sequence length="235" mass="27025">MSVNEVEKPLLEKTEPSPPPYTETEEPASKEKPSTDTDQPEPAETEEAEEKKVAPATINKEESILFQIVLEDSQGKKVPVYELADKIVGFYFTAQWVGEPVEIFDPQLVKFAEEHKDEFTVVVISVDKDKETFKAYMKDKPFLAVPYDEPIRERILEEWAIKLIPTLTVYHPLRHEIVTTWGRGAIMKNGKKCLDAWKAGDSGLSWSQLAGFGDWPVIQYTCWALVFLWIYYKFF</sequence>
<dbReference type="SUPFAM" id="SSF52833">
    <property type="entry name" value="Thioredoxin-like"/>
    <property type="match status" value="1"/>
</dbReference>
<keyword evidence="11" id="KW-1185">Reference proteome</keyword>
<evidence type="ECO:0000256" key="6">
    <source>
        <dbReference type="ARBA" id="ARBA00047804"/>
    </source>
</evidence>
<accession>A0A1Y1XVT0</accession>
<dbReference type="AlphaFoldDB" id="A0A1Y1XVT0"/>
<feature type="compositionally biased region" description="Acidic residues" evidence="7">
    <location>
        <begin position="38"/>
        <end position="48"/>
    </location>
</feature>
<gene>
    <name evidence="10" type="ORF">K493DRAFT_318361</name>
    <name evidence="9" type="ORF">K493DRAFT_343204</name>
</gene>
<evidence type="ECO:0000256" key="1">
    <source>
        <dbReference type="ARBA" id="ARBA00012612"/>
    </source>
</evidence>
<keyword evidence="4" id="KW-0520">NAD</keyword>
<evidence type="ECO:0000256" key="3">
    <source>
        <dbReference type="ARBA" id="ARBA00023002"/>
    </source>
</evidence>
<dbReference type="PANTHER" id="PTHR13871">
    <property type="entry name" value="THIOREDOXIN"/>
    <property type="match status" value="1"/>
</dbReference>
<dbReference type="Proteomes" id="UP000193498">
    <property type="component" value="Unassembled WGS sequence"/>
</dbReference>
<dbReference type="GO" id="GO:0047134">
    <property type="term" value="F:protein-disulfide reductase [NAD(P)H] activity"/>
    <property type="evidence" value="ECO:0007669"/>
    <property type="project" value="UniProtKB-EC"/>
</dbReference>
<comment type="catalytic activity">
    <reaction evidence="6">
        <text>[protein]-dithiol + NADP(+) = [protein]-disulfide + NADPH + H(+)</text>
        <dbReference type="Rhea" id="RHEA:18753"/>
        <dbReference type="Rhea" id="RHEA-COMP:10593"/>
        <dbReference type="Rhea" id="RHEA-COMP:10594"/>
        <dbReference type="ChEBI" id="CHEBI:15378"/>
        <dbReference type="ChEBI" id="CHEBI:29950"/>
        <dbReference type="ChEBI" id="CHEBI:50058"/>
        <dbReference type="ChEBI" id="CHEBI:57783"/>
        <dbReference type="ChEBI" id="CHEBI:58349"/>
        <dbReference type="EC" id="1.8.1.8"/>
    </reaction>
</comment>
<dbReference type="EMBL" id="MCFE01001106">
    <property type="protein sequence ID" value="ORX68060.1"/>
    <property type="molecule type" value="Genomic_DNA"/>
</dbReference>
<evidence type="ECO:0000256" key="2">
    <source>
        <dbReference type="ARBA" id="ARBA00022737"/>
    </source>
</evidence>
<dbReference type="Pfam" id="PF13905">
    <property type="entry name" value="Thioredoxin_8"/>
    <property type="match status" value="1"/>
</dbReference>
<evidence type="ECO:0000256" key="7">
    <source>
        <dbReference type="SAM" id="MobiDB-lite"/>
    </source>
</evidence>
<dbReference type="PANTHER" id="PTHR13871:SF96">
    <property type="entry name" value="THIOREDOXIN DOMAIN-CONTAINING PROTEIN"/>
    <property type="match status" value="1"/>
</dbReference>
<feature type="compositionally biased region" description="Basic and acidic residues" evidence="7">
    <location>
        <begin position="1"/>
        <end position="15"/>
    </location>
</feature>
<dbReference type="InterPro" id="IPR012336">
    <property type="entry name" value="Thioredoxin-like_fold"/>
</dbReference>
<evidence type="ECO:0000259" key="8">
    <source>
        <dbReference type="Pfam" id="PF13905"/>
    </source>
</evidence>
<feature type="domain" description="Thioredoxin-like fold" evidence="8">
    <location>
        <begin position="85"/>
        <end position="169"/>
    </location>
</feature>
<evidence type="ECO:0000256" key="5">
    <source>
        <dbReference type="ARBA" id="ARBA00047388"/>
    </source>
</evidence>
<evidence type="ECO:0000256" key="4">
    <source>
        <dbReference type="ARBA" id="ARBA00023027"/>
    </source>
</evidence>
<comment type="catalytic activity">
    <reaction evidence="5">
        <text>[protein]-dithiol + NAD(+) = [protein]-disulfide + NADH + H(+)</text>
        <dbReference type="Rhea" id="RHEA:18749"/>
        <dbReference type="Rhea" id="RHEA-COMP:10593"/>
        <dbReference type="Rhea" id="RHEA-COMP:10594"/>
        <dbReference type="ChEBI" id="CHEBI:15378"/>
        <dbReference type="ChEBI" id="CHEBI:29950"/>
        <dbReference type="ChEBI" id="CHEBI:50058"/>
        <dbReference type="ChEBI" id="CHEBI:57540"/>
        <dbReference type="ChEBI" id="CHEBI:57945"/>
        <dbReference type="EC" id="1.8.1.8"/>
    </reaction>
</comment>
<proteinExistence type="predicted"/>
<evidence type="ECO:0000313" key="11">
    <source>
        <dbReference type="Proteomes" id="UP000193498"/>
    </source>
</evidence>
<evidence type="ECO:0000313" key="10">
    <source>
        <dbReference type="EMBL" id="ORX89860.1"/>
    </source>
</evidence>
<name>A0A1Y1XVT0_9FUNG</name>
<dbReference type="InterPro" id="IPR052259">
    <property type="entry name" value="Nucleoredoxin-like"/>
</dbReference>
<dbReference type="EMBL" id="MCFE01000416">
    <property type="protein sequence ID" value="ORX89860.1"/>
    <property type="molecule type" value="Genomic_DNA"/>
</dbReference>
<organism evidence="10 11">
    <name type="scientific">Basidiobolus meristosporus CBS 931.73</name>
    <dbReference type="NCBI Taxonomy" id="1314790"/>
    <lineage>
        <taxon>Eukaryota</taxon>
        <taxon>Fungi</taxon>
        <taxon>Fungi incertae sedis</taxon>
        <taxon>Zoopagomycota</taxon>
        <taxon>Entomophthoromycotina</taxon>
        <taxon>Basidiobolomycetes</taxon>
        <taxon>Basidiobolales</taxon>
        <taxon>Basidiobolaceae</taxon>
        <taxon>Basidiobolus</taxon>
    </lineage>
</organism>
<reference evidence="10 11" key="1">
    <citation type="submission" date="2016-07" db="EMBL/GenBank/DDBJ databases">
        <title>Pervasive Adenine N6-methylation of Active Genes in Fungi.</title>
        <authorList>
            <consortium name="DOE Joint Genome Institute"/>
            <person name="Mondo S.J."/>
            <person name="Dannebaum R.O."/>
            <person name="Kuo R.C."/>
            <person name="Labutti K."/>
            <person name="Haridas S."/>
            <person name="Kuo A."/>
            <person name="Salamov A."/>
            <person name="Ahrendt S.R."/>
            <person name="Lipzen A."/>
            <person name="Sullivan W."/>
            <person name="Andreopoulos W.B."/>
            <person name="Clum A."/>
            <person name="Lindquist E."/>
            <person name="Daum C."/>
            <person name="Ramamoorthy G.K."/>
            <person name="Gryganskyi A."/>
            <person name="Culley D."/>
            <person name="Magnuson J.K."/>
            <person name="James T.Y."/>
            <person name="O'Malley M.A."/>
            <person name="Stajich J.E."/>
            <person name="Spatafora J.W."/>
            <person name="Visel A."/>
            <person name="Grigoriev I.V."/>
        </authorList>
    </citation>
    <scope>NUCLEOTIDE SEQUENCE [LARGE SCALE GENOMIC DNA]</scope>
    <source>
        <strain evidence="10 11">CBS 931.73</strain>
    </source>
</reference>
<dbReference type="STRING" id="1314790.A0A1Y1XVT0"/>
<dbReference type="InterPro" id="IPR036249">
    <property type="entry name" value="Thioredoxin-like_sf"/>
</dbReference>
<feature type="region of interest" description="Disordered" evidence="7">
    <location>
        <begin position="1"/>
        <end position="54"/>
    </location>
</feature>
<keyword evidence="3" id="KW-0560">Oxidoreductase</keyword>